<feature type="transmembrane region" description="Helical" evidence="1">
    <location>
        <begin position="69"/>
        <end position="92"/>
    </location>
</feature>
<organism evidence="2 3">
    <name type="scientific">Kineococcus xinjiangensis</name>
    <dbReference type="NCBI Taxonomy" id="512762"/>
    <lineage>
        <taxon>Bacteria</taxon>
        <taxon>Bacillati</taxon>
        <taxon>Actinomycetota</taxon>
        <taxon>Actinomycetes</taxon>
        <taxon>Kineosporiales</taxon>
        <taxon>Kineosporiaceae</taxon>
        <taxon>Kineococcus</taxon>
    </lineage>
</organism>
<accession>A0A2S6IEG3</accession>
<dbReference type="OrthoDB" id="2955631at2"/>
<evidence type="ECO:0000256" key="1">
    <source>
        <dbReference type="SAM" id="Phobius"/>
    </source>
</evidence>
<keyword evidence="1" id="KW-0812">Transmembrane</keyword>
<keyword evidence="1" id="KW-0472">Membrane</keyword>
<keyword evidence="1" id="KW-1133">Transmembrane helix</keyword>
<evidence type="ECO:0000313" key="3">
    <source>
        <dbReference type="Proteomes" id="UP000239485"/>
    </source>
</evidence>
<feature type="transmembrane region" description="Helical" evidence="1">
    <location>
        <begin position="112"/>
        <end position="132"/>
    </location>
</feature>
<keyword evidence="3" id="KW-1185">Reference proteome</keyword>
<sequence>MEGATRTGRLAIAADAWRTKLWPLPTACVLVSVIAGVGLPQLDRAIDAGLSELVSAWLFSGGPEAARSVLSAIAGSLITVTSLTFSLTVVTLQLASSQFSPRLLRTFARDHVVQGTLGLFLATFAFSLTVLRTVRSATSQGPGFVPQISTTVAVVLALLSVLALVFFLGHLARQIRIETVLETVRRETEETIAETVPDAGDQPAPLPPWVEEVGRGQRIAADSSGFLVAVNGGKLLEAAVDLDAVVLVDRRPGDPVVAGVPLAFALPLEDDGALDVVGLAKRVRAAVTVGAERTAPQDLAFGVRQLVDVAAKALSPGINDPTTAVHALTHLSSLMCRLGNRPLVDDRLCDEEGRVRVVLRRYSYADLLELAVAQTRRYGASEPAVLERLLILLREVAWCTDGEDRRRCVREQLERTRQVVVDGEFDDVDRTRLLGTSRDVEVALAGDWPPSGT</sequence>
<feature type="transmembrane region" description="Helical" evidence="1">
    <location>
        <begin position="21"/>
        <end position="42"/>
    </location>
</feature>
<dbReference type="Pfam" id="PF10011">
    <property type="entry name" value="DUF2254"/>
    <property type="match status" value="1"/>
</dbReference>
<proteinExistence type="predicted"/>
<protein>
    <submittedName>
        <fullName evidence="2">Putative membrane protein</fullName>
    </submittedName>
</protein>
<feature type="transmembrane region" description="Helical" evidence="1">
    <location>
        <begin position="144"/>
        <end position="168"/>
    </location>
</feature>
<dbReference type="RefSeq" id="WP_104434428.1">
    <property type="nucleotide sequence ID" value="NZ_PTJD01000013.1"/>
</dbReference>
<comment type="caution">
    <text evidence="2">The sequence shown here is derived from an EMBL/GenBank/DDBJ whole genome shotgun (WGS) entry which is preliminary data.</text>
</comment>
<name>A0A2S6IEG3_9ACTN</name>
<reference evidence="2 3" key="1">
    <citation type="submission" date="2018-02" db="EMBL/GenBank/DDBJ databases">
        <title>Genomic Encyclopedia of Archaeal and Bacterial Type Strains, Phase II (KMG-II): from individual species to whole genera.</title>
        <authorList>
            <person name="Goeker M."/>
        </authorList>
    </citation>
    <scope>NUCLEOTIDE SEQUENCE [LARGE SCALE GENOMIC DNA]</scope>
    <source>
        <strain evidence="2 3">DSM 22857</strain>
    </source>
</reference>
<gene>
    <name evidence="2" type="ORF">CLV92_11337</name>
</gene>
<dbReference type="AlphaFoldDB" id="A0A2S6IEG3"/>
<dbReference type="InterPro" id="IPR018723">
    <property type="entry name" value="DUF2254_membrane"/>
</dbReference>
<evidence type="ECO:0000313" key="2">
    <source>
        <dbReference type="EMBL" id="PPK92608.1"/>
    </source>
</evidence>
<dbReference type="EMBL" id="PTJD01000013">
    <property type="protein sequence ID" value="PPK92608.1"/>
    <property type="molecule type" value="Genomic_DNA"/>
</dbReference>
<dbReference type="Proteomes" id="UP000239485">
    <property type="component" value="Unassembled WGS sequence"/>
</dbReference>